<dbReference type="EC" id="4.1.2.25" evidence="4"/>
<evidence type="ECO:0000256" key="6">
    <source>
        <dbReference type="ARBA" id="ARBA00023239"/>
    </source>
</evidence>
<keyword evidence="5" id="KW-0289">Folate biosynthesis</keyword>
<dbReference type="SMART" id="SM00905">
    <property type="entry name" value="FolB"/>
    <property type="match status" value="1"/>
</dbReference>
<keyword evidence="6" id="KW-0456">Lyase</keyword>
<evidence type="ECO:0000256" key="1">
    <source>
        <dbReference type="ARBA" id="ARBA00001353"/>
    </source>
</evidence>
<comment type="pathway">
    <text evidence="2">Cofactor biosynthesis; tetrahydrofolate biosynthesis; 2-amino-4-hydroxy-6-hydroxymethyl-7,8-dihydropteridine diphosphate from 7,8-dihydroneopterin triphosphate: step 3/4.</text>
</comment>
<dbReference type="InterPro" id="IPR043133">
    <property type="entry name" value="GTP-CH-I_C/QueF"/>
</dbReference>
<evidence type="ECO:0000256" key="5">
    <source>
        <dbReference type="ARBA" id="ARBA00022909"/>
    </source>
</evidence>
<dbReference type="InterPro" id="IPR006156">
    <property type="entry name" value="Dihydroneopterin_aldolase"/>
</dbReference>
<comment type="caution">
    <text evidence="9">The sequence shown here is derived from an EMBL/GenBank/DDBJ whole genome shotgun (WGS) entry which is preliminary data.</text>
</comment>
<name>A0ABR1KG67_9PEZI</name>
<protein>
    <recommendedName>
        <fullName evidence="4">dihydroneopterin aldolase</fullName>
        <ecNumber evidence="4">4.1.2.25</ecNumber>
    </recommendedName>
    <alternativeName>
        <fullName evidence="7">7,8-dihydroneopterin aldolase</fullName>
    </alternativeName>
</protein>
<comment type="similarity">
    <text evidence="3">Belongs to the DHNA family.</text>
</comment>
<feature type="domain" description="Dihydroneopterin aldolase/epimerase" evidence="8">
    <location>
        <begin position="176"/>
        <end position="287"/>
    </location>
</feature>
<evidence type="ECO:0000313" key="10">
    <source>
        <dbReference type="Proteomes" id="UP001363622"/>
    </source>
</evidence>
<dbReference type="EMBL" id="JBBPHU010000009">
    <property type="protein sequence ID" value="KAK7514030.1"/>
    <property type="molecule type" value="Genomic_DNA"/>
</dbReference>
<reference evidence="9 10" key="1">
    <citation type="submission" date="2024-04" db="EMBL/GenBank/DDBJ databases">
        <title>Phyllosticta paracitricarpa is synonymous to the EU quarantine fungus P. citricarpa based on phylogenomic analyses.</title>
        <authorList>
            <consortium name="Lawrence Berkeley National Laboratory"/>
            <person name="Van Ingen-Buijs V.A."/>
            <person name="Van Westerhoven A.C."/>
            <person name="Haridas S."/>
            <person name="Skiadas P."/>
            <person name="Martin F."/>
            <person name="Groenewald J.Z."/>
            <person name="Crous P.W."/>
            <person name="Seidl M.F."/>
        </authorList>
    </citation>
    <scope>NUCLEOTIDE SEQUENCE [LARGE SCALE GENOMIC DNA]</scope>
    <source>
        <strain evidence="9 10">CBS 123371</strain>
    </source>
</reference>
<dbReference type="SUPFAM" id="SSF55620">
    <property type="entry name" value="Tetrahydrobiopterin biosynthesis enzymes-like"/>
    <property type="match status" value="2"/>
</dbReference>
<accession>A0ABR1KG67</accession>
<keyword evidence="10" id="KW-1185">Reference proteome</keyword>
<evidence type="ECO:0000259" key="8">
    <source>
        <dbReference type="SMART" id="SM00905"/>
    </source>
</evidence>
<evidence type="ECO:0000256" key="2">
    <source>
        <dbReference type="ARBA" id="ARBA00005013"/>
    </source>
</evidence>
<evidence type="ECO:0000256" key="7">
    <source>
        <dbReference type="ARBA" id="ARBA00032903"/>
    </source>
</evidence>
<organism evidence="9 10">
    <name type="scientific">Phyllosticta citriasiana</name>
    <dbReference type="NCBI Taxonomy" id="595635"/>
    <lineage>
        <taxon>Eukaryota</taxon>
        <taxon>Fungi</taxon>
        <taxon>Dikarya</taxon>
        <taxon>Ascomycota</taxon>
        <taxon>Pezizomycotina</taxon>
        <taxon>Dothideomycetes</taxon>
        <taxon>Dothideomycetes incertae sedis</taxon>
        <taxon>Botryosphaeriales</taxon>
        <taxon>Phyllostictaceae</taxon>
        <taxon>Phyllosticta</taxon>
    </lineage>
</organism>
<dbReference type="Proteomes" id="UP001363622">
    <property type="component" value="Unassembled WGS sequence"/>
</dbReference>
<evidence type="ECO:0000256" key="4">
    <source>
        <dbReference type="ARBA" id="ARBA00013043"/>
    </source>
</evidence>
<comment type="catalytic activity">
    <reaction evidence="1">
        <text>7,8-dihydroneopterin = 6-hydroxymethyl-7,8-dihydropterin + glycolaldehyde</text>
        <dbReference type="Rhea" id="RHEA:10540"/>
        <dbReference type="ChEBI" id="CHEBI:17001"/>
        <dbReference type="ChEBI" id="CHEBI:17071"/>
        <dbReference type="ChEBI" id="CHEBI:44841"/>
        <dbReference type="EC" id="4.1.2.25"/>
    </reaction>
</comment>
<dbReference type="Pfam" id="PF02152">
    <property type="entry name" value="FolB"/>
    <property type="match status" value="1"/>
</dbReference>
<dbReference type="PANTHER" id="PTHR42844:SF1">
    <property type="entry name" value="DIHYDRONEOPTERIN ALDOLASE 1-RELATED"/>
    <property type="match status" value="1"/>
</dbReference>
<evidence type="ECO:0000313" key="9">
    <source>
        <dbReference type="EMBL" id="KAK7514030.1"/>
    </source>
</evidence>
<dbReference type="InterPro" id="IPR006157">
    <property type="entry name" value="FolB_dom"/>
</dbReference>
<proteinExistence type="inferred from homology"/>
<dbReference type="Gene3D" id="3.30.1130.10">
    <property type="match status" value="2"/>
</dbReference>
<dbReference type="PANTHER" id="PTHR42844">
    <property type="entry name" value="DIHYDRONEOPTERIN ALDOLASE 1-RELATED"/>
    <property type="match status" value="1"/>
</dbReference>
<gene>
    <name evidence="9" type="ORF">IWZ03DRAFT_383668</name>
</gene>
<evidence type="ECO:0000256" key="3">
    <source>
        <dbReference type="ARBA" id="ARBA00005708"/>
    </source>
</evidence>
<sequence length="298" mass="32978">MDDERFIHGPNLGAPDFITELDAQALWPHAADKVAVRNLSLVANAGFDIWGRKKEQPLQISVTLAIRAPFKTAASSDKVDSSTVHYGTLSKNILHAVSSASSKNWLDEWTLGSVISAAILETAAEKNKTLEASAIEVHFPKGSTLGAGAGVSWKIFYRSPEQVDDKRIIEKVAPCLHLRDVRVPTLIGVNSNEREKKQVVVLNVWVDNFAFDLLEEYYDMESWLVELMEKSSFETLEALAEQLAMKCLSGFEVPLPNPQEGYPSVRIRLEKPSAVPLADAPMIEISRVWGYWATAASQ</sequence>